<reference evidence="5 6" key="1">
    <citation type="submission" date="2013-12" db="EMBL/GenBank/DDBJ databases">
        <title>Complete genome sequence of Rhizobium etli bv. mimosae IE4771.</title>
        <authorList>
            <person name="Bustos P."/>
            <person name="Santamaria R.I."/>
            <person name="Lozano L."/>
            <person name="Ormeno-Orrillo E."/>
            <person name="Rogel M.A."/>
            <person name="Romero D."/>
            <person name="Cevallos M.A."/>
            <person name="Martinez-Romero E."/>
            <person name="Gonzalez V."/>
        </authorList>
    </citation>
    <scope>NUCLEOTIDE SEQUENCE [LARGE SCALE GENOMIC DNA]</scope>
    <source>
        <strain evidence="5 6">IE4771</strain>
        <plasmid evidence="6">Plasmid pRetIE4771c</plasmid>
    </source>
</reference>
<dbReference type="SUPFAM" id="SSF53850">
    <property type="entry name" value="Periplasmic binding protein-like II"/>
    <property type="match status" value="1"/>
</dbReference>
<dbReference type="Gene3D" id="3.40.190.10">
    <property type="entry name" value="Periplasmic binding protein-like II"/>
    <property type="match status" value="2"/>
</dbReference>
<name>A0A060I5C8_RHIET</name>
<evidence type="ECO:0000313" key="6">
    <source>
        <dbReference type="Proteomes" id="UP000027180"/>
    </source>
</evidence>
<dbReference type="Proteomes" id="UP000027180">
    <property type="component" value="Plasmid pRetIE4771c"/>
</dbReference>
<dbReference type="EMBL" id="CP006989">
    <property type="protein sequence ID" value="AIC30283.1"/>
    <property type="molecule type" value="Genomic_DNA"/>
</dbReference>
<dbReference type="PANTHER" id="PTHR35936">
    <property type="entry name" value="MEMBRANE-BOUND LYTIC MUREIN TRANSGLYCOSYLASE F"/>
    <property type="match status" value="1"/>
</dbReference>
<dbReference type="AlphaFoldDB" id="A0A060I5C8"/>
<protein>
    <submittedName>
        <fullName evidence="5">Amino acid ABC transporter substrate-binding protein</fullName>
    </submittedName>
</protein>
<feature type="chain" id="PRO_5001586791" evidence="3">
    <location>
        <begin position="34"/>
        <end position="280"/>
    </location>
</feature>
<dbReference type="GO" id="GO:0042597">
    <property type="term" value="C:periplasmic space"/>
    <property type="evidence" value="ECO:0007669"/>
    <property type="project" value="UniProtKB-SubCell"/>
</dbReference>
<dbReference type="CDD" id="cd01072">
    <property type="entry name" value="PBP2_SMa0082_like"/>
    <property type="match status" value="1"/>
</dbReference>
<keyword evidence="2 3" id="KW-0732">Signal</keyword>
<dbReference type="SMART" id="SM00062">
    <property type="entry name" value="PBPb"/>
    <property type="match status" value="1"/>
</dbReference>
<dbReference type="HOGENOM" id="CLU_019602_18_4_5"/>
<accession>A0A060I5C8</accession>
<keyword evidence="5" id="KW-0614">Plasmid</keyword>
<dbReference type="InterPro" id="IPR001638">
    <property type="entry name" value="Solute-binding_3/MltF_N"/>
</dbReference>
<evidence type="ECO:0000256" key="1">
    <source>
        <dbReference type="ARBA" id="ARBA00004418"/>
    </source>
</evidence>
<sequence>MIKNTNMLRKAWGAVGAIGLGLVVAFGAGQADAQSFAELKANGKIVIGIQGENPPWGFVDESNQSAGFDADFAKLLGEEIGVPVEFNRVAVANRIPTLMTNKVDALIAVMGMYPDRAKVVQFTKPYSAIDIILLAKPETNIKAPEDLKGLRIAVARSSAQDTQVTKNAPQGATIQRFDDDATAIQAFLSGQVDALGANNTYFLSIAKIAPDFKFEKKLQFNRQYNGISVRPGQKQFVEELNAFIDKVRADGRLEKIYQKWLGQDTPDFPDSLPDIPFAVQ</sequence>
<feature type="signal peptide" evidence="3">
    <location>
        <begin position="1"/>
        <end position="33"/>
    </location>
</feature>
<organism evidence="5 6">
    <name type="scientific">Rhizobium etli bv. mimosae str. IE4771</name>
    <dbReference type="NCBI Taxonomy" id="1432050"/>
    <lineage>
        <taxon>Bacteria</taxon>
        <taxon>Pseudomonadati</taxon>
        <taxon>Pseudomonadota</taxon>
        <taxon>Alphaproteobacteria</taxon>
        <taxon>Hyphomicrobiales</taxon>
        <taxon>Rhizobiaceae</taxon>
        <taxon>Rhizobium/Agrobacterium group</taxon>
        <taxon>Rhizobium</taxon>
    </lineage>
</organism>
<proteinExistence type="predicted"/>
<dbReference type="OrthoDB" id="6192933at2"/>
<evidence type="ECO:0000256" key="2">
    <source>
        <dbReference type="ARBA" id="ARBA00022729"/>
    </source>
</evidence>
<geneLocation type="plasmid" evidence="5 6">
    <name>pRetIE4771c</name>
</geneLocation>
<evidence type="ECO:0000313" key="5">
    <source>
        <dbReference type="EMBL" id="AIC30283.1"/>
    </source>
</evidence>
<dbReference type="Pfam" id="PF00497">
    <property type="entry name" value="SBP_bac_3"/>
    <property type="match status" value="1"/>
</dbReference>
<dbReference type="PANTHER" id="PTHR35936:SF17">
    <property type="entry name" value="ARGININE-BINDING EXTRACELLULAR PROTEIN ARTP"/>
    <property type="match status" value="1"/>
</dbReference>
<evidence type="ECO:0000256" key="3">
    <source>
        <dbReference type="SAM" id="SignalP"/>
    </source>
</evidence>
<evidence type="ECO:0000259" key="4">
    <source>
        <dbReference type="SMART" id="SM00062"/>
    </source>
</evidence>
<gene>
    <name evidence="5" type="ORF">IE4771_PC00158</name>
</gene>
<dbReference type="KEGG" id="rei:IE4771_PC00158"/>
<feature type="domain" description="Solute-binding protein family 3/N-terminal" evidence="4">
    <location>
        <begin position="44"/>
        <end position="264"/>
    </location>
</feature>
<dbReference type="RefSeq" id="WP_040141046.1">
    <property type="nucleotide sequence ID" value="NZ_CP006989.1"/>
</dbReference>
<comment type="subcellular location">
    <subcellularLocation>
        <location evidence="1">Periplasm</location>
    </subcellularLocation>
</comment>